<dbReference type="Proteomes" id="UP000691718">
    <property type="component" value="Unassembled WGS sequence"/>
</dbReference>
<protein>
    <submittedName>
        <fullName evidence="1">(apollo) hypothetical protein</fullName>
    </submittedName>
</protein>
<sequence>MSRRKVRDEFLRCVVRGCDATQRVIHWGCPEIHVGFTLMSGSLPSIGNCLERYVKQQKWQISATHGQRVVKYSQGRKTESP</sequence>
<comment type="caution">
    <text evidence="1">The sequence shown here is derived from an EMBL/GenBank/DDBJ whole genome shotgun (WGS) entry which is preliminary data.</text>
</comment>
<proteinExistence type="predicted"/>
<dbReference type="EMBL" id="CAJQZP010001142">
    <property type="protein sequence ID" value="CAG5021323.1"/>
    <property type="molecule type" value="Genomic_DNA"/>
</dbReference>
<evidence type="ECO:0000313" key="2">
    <source>
        <dbReference type="Proteomes" id="UP000691718"/>
    </source>
</evidence>
<reference evidence="1" key="1">
    <citation type="submission" date="2021-04" db="EMBL/GenBank/DDBJ databases">
        <authorList>
            <person name="Tunstrom K."/>
        </authorList>
    </citation>
    <scope>NUCLEOTIDE SEQUENCE</scope>
</reference>
<organism evidence="1 2">
    <name type="scientific">Parnassius apollo</name>
    <name type="common">Apollo butterfly</name>
    <name type="synonym">Papilio apollo</name>
    <dbReference type="NCBI Taxonomy" id="110799"/>
    <lineage>
        <taxon>Eukaryota</taxon>
        <taxon>Metazoa</taxon>
        <taxon>Ecdysozoa</taxon>
        <taxon>Arthropoda</taxon>
        <taxon>Hexapoda</taxon>
        <taxon>Insecta</taxon>
        <taxon>Pterygota</taxon>
        <taxon>Neoptera</taxon>
        <taxon>Endopterygota</taxon>
        <taxon>Lepidoptera</taxon>
        <taxon>Glossata</taxon>
        <taxon>Ditrysia</taxon>
        <taxon>Papilionoidea</taxon>
        <taxon>Papilionidae</taxon>
        <taxon>Parnassiinae</taxon>
        <taxon>Parnassini</taxon>
        <taxon>Parnassius</taxon>
        <taxon>Parnassius</taxon>
    </lineage>
</organism>
<evidence type="ECO:0000313" key="1">
    <source>
        <dbReference type="EMBL" id="CAG5021323.1"/>
    </source>
</evidence>
<accession>A0A8S3XFL5</accession>
<name>A0A8S3XFL5_PARAO</name>
<keyword evidence="2" id="KW-1185">Reference proteome</keyword>
<gene>
    <name evidence="1" type="ORF">PAPOLLO_LOCUS17491</name>
</gene>
<dbReference type="AlphaFoldDB" id="A0A8S3XFL5"/>